<evidence type="ECO:0000259" key="1">
    <source>
        <dbReference type="PROSITE" id="PS51186"/>
    </source>
</evidence>
<comment type="caution">
    <text evidence="2">The sequence shown here is derived from an EMBL/GenBank/DDBJ whole genome shotgun (WGS) entry which is preliminary data.</text>
</comment>
<gene>
    <name evidence="2" type="ORF">WAZ07_14520</name>
</gene>
<dbReference type="CDD" id="cd04301">
    <property type="entry name" value="NAT_SF"/>
    <property type="match status" value="1"/>
</dbReference>
<keyword evidence="3" id="KW-1185">Reference proteome</keyword>
<evidence type="ECO:0000313" key="3">
    <source>
        <dbReference type="Proteomes" id="UP001372526"/>
    </source>
</evidence>
<name>A0ABU8FIJ5_9BACI</name>
<dbReference type="Pfam" id="PF00583">
    <property type="entry name" value="Acetyltransf_1"/>
    <property type="match status" value="1"/>
</dbReference>
<dbReference type="Proteomes" id="UP001372526">
    <property type="component" value="Unassembled WGS sequence"/>
</dbReference>
<sequence length="284" mass="33437">MTSNLSNKCYEVKEMELLTEIDESCKEEIRCCLYREEMFQTLAIQGLENEQLGEWYVEKDDNEITSILYIKDEGNTYFTTFWIKDKTKLLVIAKQIECLKRNSILLAGKSEYVESIFKYLGIKEEISRDIHYVYSQKCTKDTDVPIVRKAIHNEYDISFIHKFFIHFFQPSNEEQLQRLINKEKISNDIEKGIFFVMHDNVPIGMGRYGSYTKNYIEFTTFYVEEKFRGQKCGKILLSHMISDCLNCGKIPILQTSSNNISARSLYEKLGFKEVTDYSFTFIPH</sequence>
<dbReference type="InterPro" id="IPR027365">
    <property type="entry name" value="GNAT_acetyltra_YdfB-like"/>
</dbReference>
<proteinExistence type="predicted"/>
<dbReference type="PANTHER" id="PTHR31143">
    <property type="match status" value="1"/>
</dbReference>
<dbReference type="PROSITE" id="PS51186">
    <property type="entry name" value="GNAT"/>
    <property type="match status" value="1"/>
</dbReference>
<protein>
    <submittedName>
        <fullName evidence="2">GNAT family N-acetyltransferase</fullName>
    </submittedName>
</protein>
<dbReference type="Gene3D" id="3.40.630.30">
    <property type="match status" value="1"/>
</dbReference>
<dbReference type="PANTHER" id="PTHR31143:SF2">
    <property type="entry name" value="FR47-LIKE DOMAIN-CONTAINING PROTEIN-RELATED"/>
    <property type="match status" value="1"/>
</dbReference>
<feature type="domain" description="N-acetyltransferase" evidence="1">
    <location>
        <begin position="145"/>
        <end position="284"/>
    </location>
</feature>
<dbReference type="RefSeq" id="WP_336473041.1">
    <property type="nucleotide sequence ID" value="NZ_JBAWSX010000008.1"/>
</dbReference>
<dbReference type="InterPro" id="IPR000182">
    <property type="entry name" value="GNAT_dom"/>
</dbReference>
<organism evidence="2 3">
    <name type="scientific">Bacillus bruguierae</name>
    <dbReference type="NCBI Taxonomy" id="3127667"/>
    <lineage>
        <taxon>Bacteria</taxon>
        <taxon>Bacillati</taxon>
        <taxon>Bacillota</taxon>
        <taxon>Bacilli</taxon>
        <taxon>Bacillales</taxon>
        <taxon>Bacillaceae</taxon>
        <taxon>Bacillus</taxon>
    </lineage>
</organism>
<dbReference type="SUPFAM" id="SSF55729">
    <property type="entry name" value="Acyl-CoA N-acyltransferases (Nat)"/>
    <property type="match status" value="1"/>
</dbReference>
<dbReference type="EMBL" id="JBAWSX010000008">
    <property type="protein sequence ID" value="MEI4802511.1"/>
    <property type="molecule type" value="Genomic_DNA"/>
</dbReference>
<dbReference type="InterPro" id="IPR016181">
    <property type="entry name" value="Acyl_CoA_acyltransferase"/>
</dbReference>
<evidence type="ECO:0000313" key="2">
    <source>
        <dbReference type="EMBL" id="MEI4802511.1"/>
    </source>
</evidence>
<accession>A0ABU8FIJ5</accession>
<reference evidence="2 3" key="1">
    <citation type="submission" date="2024-01" db="EMBL/GenBank/DDBJ databases">
        <title>Seven novel Bacillus-like species.</title>
        <authorList>
            <person name="Liu G."/>
        </authorList>
    </citation>
    <scope>NUCLEOTIDE SEQUENCE [LARGE SCALE GENOMIC DNA]</scope>
    <source>
        <strain evidence="2 3">FJAT-51639</strain>
    </source>
</reference>